<reference evidence="2 4" key="2">
    <citation type="journal article" date="2018" name="Plant J.">
        <title>The Physcomitrella patens chromosome-scale assembly reveals moss genome structure and evolution.</title>
        <authorList>
            <person name="Lang D."/>
            <person name="Ullrich K.K."/>
            <person name="Murat F."/>
            <person name="Fuchs J."/>
            <person name="Jenkins J."/>
            <person name="Haas F.B."/>
            <person name="Piednoel M."/>
            <person name="Gundlach H."/>
            <person name="Van Bel M."/>
            <person name="Meyberg R."/>
            <person name="Vives C."/>
            <person name="Morata J."/>
            <person name="Symeonidi A."/>
            <person name="Hiss M."/>
            <person name="Muchero W."/>
            <person name="Kamisugi Y."/>
            <person name="Saleh O."/>
            <person name="Blanc G."/>
            <person name="Decker E.L."/>
            <person name="van Gessel N."/>
            <person name="Grimwood J."/>
            <person name="Hayes R.D."/>
            <person name="Graham S.W."/>
            <person name="Gunter L.E."/>
            <person name="McDaniel S.F."/>
            <person name="Hoernstein S.N.W."/>
            <person name="Larsson A."/>
            <person name="Li F.W."/>
            <person name="Perroud P.F."/>
            <person name="Phillips J."/>
            <person name="Ranjan P."/>
            <person name="Rokshar D.S."/>
            <person name="Rothfels C.J."/>
            <person name="Schneider L."/>
            <person name="Shu S."/>
            <person name="Stevenson D.W."/>
            <person name="Thummler F."/>
            <person name="Tillich M."/>
            <person name="Villarreal Aguilar J.C."/>
            <person name="Widiez T."/>
            <person name="Wong G.K."/>
            <person name="Wymore A."/>
            <person name="Zhang Y."/>
            <person name="Zimmer A.D."/>
            <person name="Quatrano R.S."/>
            <person name="Mayer K.F.X."/>
            <person name="Goodstein D."/>
            <person name="Casacuberta J.M."/>
            <person name="Vandepoele K."/>
            <person name="Reski R."/>
            <person name="Cuming A.C."/>
            <person name="Tuskan G.A."/>
            <person name="Maumus F."/>
            <person name="Salse J."/>
            <person name="Schmutz J."/>
            <person name="Rensing S.A."/>
        </authorList>
    </citation>
    <scope>NUCLEOTIDE SEQUENCE [LARGE SCALE GENOMIC DNA]</scope>
    <source>
        <strain evidence="3 4">cv. Gransden 2004</strain>
    </source>
</reference>
<keyword evidence="1" id="KW-0812">Transmembrane</keyword>
<feature type="transmembrane region" description="Helical" evidence="1">
    <location>
        <begin position="12"/>
        <end position="35"/>
    </location>
</feature>
<protein>
    <submittedName>
        <fullName evidence="2 3">Uncharacterized protein</fullName>
    </submittedName>
</protein>
<dbReference type="EMBL" id="ABEU02000001">
    <property type="protein sequence ID" value="PNR62586.1"/>
    <property type="molecule type" value="Genomic_DNA"/>
</dbReference>
<reference evidence="2 4" key="1">
    <citation type="journal article" date="2008" name="Science">
        <title>The Physcomitrella genome reveals evolutionary insights into the conquest of land by plants.</title>
        <authorList>
            <person name="Rensing S."/>
            <person name="Lang D."/>
            <person name="Zimmer A."/>
            <person name="Terry A."/>
            <person name="Salamov A."/>
            <person name="Shapiro H."/>
            <person name="Nishiyama T."/>
            <person name="Perroud P.-F."/>
            <person name="Lindquist E."/>
            <person name="Kamisugi Y."/>
            <person name="Tanahashi T."/>
            <person name="Sakakibara K."/>
            <person name="Fujita T."/>
            <person name="Oishi K."/>
            <person name="Shin-I T."/>
            <person name="Kuroki Y."/>
            <person name="Toyoda A."/>
            <person name="Suzuki Y."/>
            <person name="Hashimoto A."/>
            <person name="Yamaguchi K."/>
            <person name="Sugano A."/>
            <person name="Kohara Y."/>
            <person name="Fujiyama A."/>
            <person name="Anterola A."/>
            <person name="Aoki S."/>
            <person name="Ashton N."/>
            <person name="Barbazuk W.B."/>
            <person name="Barker E."/>
            <person name="Bennetzen J."/>
            <person name="Bezanilla M."/>
            <person name="Blankenship R."/>
            <person name="Cho S.H."/>
            <person name="Dutcher S."/>
            <person name="Estelle M."/>
            <person name="Fawcett J.A."/>
            <person name="Gundlach H."/>
            <person name="Hanada K."/>
            <person name="Heyl A."/>
            <person name="Hicks K.A."/>
            <person name="Hugh J."/>
            <person name="Lohr M."/>
            <person name="Mayer K."/>
            <person name="Melkozernov A."/>
            <person name="Murata T."/>
            <person name="Nelson D."/>
            <person name="Pils B."/>
            <person name="Prigge M."/>
            <person name="Reiss B."/>
            <person name="Renner T."/>
            <person name="Rombauts S."/>
            <person name="Rushton P."/>
            <person name="Sanderfoot A."/>
            <person name="Schween G."/>
            <person name="Shiu S.-H."/>
            <person name="Stueber K."/>
            <person name="Theodoulou F.L."/>
            <person name="Tu H."/>
            <person name="Van de Peer Y."/>
            <person name="Verrier P.J."/>
            <person name="Waters E."/>
            <person name="Wood A."/>
            <person name="Yang L."/>
            <person name="Cove D."/>
            <person name="Cuming A."/>
            <person name="Hasebe M."/>
            <person name="Lucas S."/>
            <person name="Mishler D.B."/>
            <person name="Reski R."/>
            <person name="Grigoriev I."/>
            <person name="Quatrano R.S."/>
            <person name="Boore J.L."/>
        </authorList>
    </citation>
    <scope>NUCLEOTIDE SEQUENCE [LARGE SCALE GENOMIC DNA]</scope>
    <source>
        <strain evidence="3 4">cv. Gransden 2004</strain>
    </source>
</reference>
<evidence type="ECO:0000256" key="1">
    <source>
        <dbReference type="SAM" id="Phobius"/>
    </source>
</evidence>
<gene>
    <name evidence="2" type="ORF">PHYPA_001010</name>
</gene>
<keyword evidence="1" id="KW-0472">Membrane</keyword>
<evidence type="ECO:0000313" key="3">
    <source>
        <dbReference type="EnsemblPlants" id="PAC:32967446.CDS.1"/>
    </source>
</evidence>
<dbReference type="InParanoid" id="A0A2K1L973"/>
<dbReference type="Gramene" id="Pp3c1_22530V3.1">
    <property type="protein sequence ID" value="PAC:32967446.CDS.1"/>
    <property type="gene ID" value="Pp3c1_22530"/>
</dbReference>
<accession>A0A2K1L973</accession>
<sequence length="76" mass="8412">MSEPQLLNGHGIWRAARTGSGTILAFMVVAMVLGVQQHSMLRHKTGVVVRQTFWGCKKSFQSQIGFGLLAHACYYC</sequence>
<keyword evidence="4" id="KW-1185">Reference proteome</keyword>
<name>A0A2K1L973_PHYPA</name>
<dbReference type="EnsemblPlants" id="Pp3c1_22530V3.1">
    <property type="protein sequence ID" value="PAC:32967446.CDS.1"/>
    <property type="gene ID" value="Pp3c1_22530"/>
</dbReference>
<evidence type="ECO:0000313" key="4">
    <source>
        <dbReference type="Proteomes" id="UP000006727"/>
    </source>
</evidence>
<organism evidence="2">
    <name type="scientific">Physcomitrium patens</name>
    <name type="common">Spreading-leaved earth moss</name>
    <name type="synonym">Physcomitrella patens</name>
    <dbReference type="NCBI Taxonomy" id="3218"/>
    <lineage>
        <taxon>Eukaryota</taxon>
        <taxon>Viridiplantae</taxon>
        <taxon>Streptophyta</taxon>
        <taxon>Embryophyta</taxon>
        <taxon>Bryophyta</taxon>
        <taxon>Bryophytina</taxon>
        <taxon>Bryopsida</taxon>
        <taxon>Funariidae</taxon>
        <taxon>Funariales</taxon>
        <taxon>Funariaceae</taxon>
        <taxon>Physcomitrium</taxon>
    </lineage>
</organism>
<dbReference type="AlphaFoldDB" id="A0A2K1L973"/>
<proteinExistence type="predicted"/>
<dbReference type="PaxDb" id="3218-PP1S59_318V6.1"/>
<keyword evidence="1" id="KW-1133">Transmembrane helix</keyword>
<evidence type="ECO:0000313" key="2">
    <source>
        <dbReference type="EMBL" id="PNR62586.1"/>
    </source>
</evidence>
<dbReference type="Proteomes" id="UP000006727">
    <property type="component" value="Chromosome 1"/>
</dbReference>
<reference evidence="3" key="3">
    <citation type="submission" date="2020-12" db="UniProtKB">
        <authorList>
            <consortium name="EnsemblPlants"/>
        </authorList>
    </citation>
    <scope>IDENTIFICATION</scope>
</reference>